<keyword evidence="8" id="KW-0547">Nucleotide-binding</keyword>
<dbReference type="GO" id="GO:0006450">
    <property type="term" value="P:regulation of translational fidelity"/>
    <property type="evidence" value="ECO:0007669"/>
    <property type="project" value="TreeGrafter"/>
</dbReference>
<evidence type="ECO:0000256" key="6">
    <source>
        <dbReference type="ARBA" id="ARBA00022694"/>
    </source>
</evidence>
<dbReference type="GO" id="GO:0008033">
    <property type="term" value="P:tRNA processing"/>
    <property type="evidence" value="ECO:0007669"/>
    <property type="project" value="UniProtKB-KW"/>
</dbReference>
<evidence type="ECO:0000256" key="8">
    <source>
        <dbReference type="ARBA" id="ARBA00022741"/>
    </source>
</evidence>
<comment type="catalytic activity">
    <reaction evidence="11">
        <text>L-threonine + hydrogencarbonate + ATP = L-threonylcarbamoyladenylate + diphosphate + H2O</text>
        <dbReference type="Rhea" id="RHEA:36407"/>
        <dbReference type="ChEBI" id="CHEBI:15377"/>
        <dbReference type="ChEBI" id="CHEBI:17544"/>
        <dbReference type="ChEBI" id="CHEBI:30616"/>
        <dbReference type="ChEBI" id="CHEBI:33019"/>
        <dbReference type="ChEBI" id="CHEBI:57926"/>
        <dbReference type="ChEBI" id="CHEBI:73682"/>
        <dbReference type="EC" id="2.7.7.87"/>
    </reaction>
</comment>
<dbReference type="GO" id="GO:0003725">
    <property type="term" value="F:double-stranded RNA binding"/>
    <property type="evidence" value="ECO:0007669"/>
    <property type="project" value="InterPro"/>
</dbReference>
<dbReference type="RefSeq" id="WP_108896384.1">
    <property type="nucleotide sequence ID" value="NZ_LT993738.1"/>
</dbReference>
<sequence length="286" mass="32279">MSNRKARITRSLEEIILHIDAGKIVALPTDTVYGFVVALDSPQAEERLYALKYREPNKSFALYVNHVEDIENISGSPLSPTARKLAQHFFPGAITLVVKHCNPKFPKGMLAFRIVDHPVVQEAVNRCGILIGTSANLSSFPSACTAQEVFTDFSDYDLCIFDGPCFHGLESTVVASDPLSIYREGLISRSLIENITETKATMLSKFYHSFSKHIKIYTVKNEEHLKSFLRKLSPFNGVICKHPKPKTFYSTLREVLKNQNSSVIFIYDVKNSAYPELFPFLSPYYI</sequence>
<name>A0A2R8FAH5_9CHLA</name>
<dbReference type="OrthoDB" id="9814580at2"/>
<evidence type="ECO:0000256" key="11">
    <source>
        <dbReference type="ARBA" id="ARBA00048366"/>
    </source>
</evidence>
<keyword evidence="7" id="KW-0548">Nucleotidyltransferase</keyword>
<dbReference type="PANTHER" id="PTHR17490">
    <property type="entry name" value="SUA5"/>
    <property type="match status" value="1"/>
</dbReference>
<dbReference type="AlphaFoldDB" id="A0A2R8FAH5"/>
<keyword evidence="4" id="KW-0963">Cytoplasm</keyword>
<comment type="similarity">
    <text evidence="2">Belongs to the SUA5 family.</text>
</comment>
<protein>
    <recommendedName>
        <fullName evidence="10">L-threonylcarbamoyladenylate synthase</fullName>
        <ecNumber evidence="3">2.7.7.87</ecNumber>
    </recommendedName>
    <alternativeName>
        <fullName evidence="10">L-threonylcarbamoyladenylate synthase</fullName>
    </alternativeName>
</protein>
<evidence type="ECO:0000256" key="10">
    <source>
        <dbReference type="ARBA" id="ARBA00029774"/>
    </source>
</evidence>
<evidence type="ECO:0000313" key="13">
    <source>
        <dbReference type="EMBL" id="SPN73415.1"/>
    </source>
</evidence>
<evidence type="ECO:0000256" key="1">
    <source>
        <dbReference type="ARBA" id="ARBA00004496"/>
    </source>
</evidence>
<dbReference type="Gene3D" id="3.90.870.10">
    <property type="entry name" value="DHBP synthase"/>
    <property type="match status" value="1"/>
</dbReference>
<dbReference type="GO" id="GO:0005524">
    <property type="term" value="F:ATP binding"/>
    <property type="evidence" value="ECO:0007669"/>
    <property type="project" value="UniProtKB-KW"/>
</dbReference>
<dbReference type="Proteomes" id="UP000244926">
    <property type="component" value="Chromosome I"/>
</dbReference>
<comment type="subcellular location">
    <subcellularLocation>
        <location evidence="1">Cytoplasm</location>
    </subcellularLocation>
</comment>
<evidence type="ECO:0000256" key="9">
    <source>
        <dbReference type="ARBA" id="ARBA00022840"/>
    </source>
</evidence>
<gene>
    <name evidence="13" type="primary">rimN</name>
    <name evidence="13" type="ORF">C10C_0241</name>
</gene>
<keyword evidence="14" id="KW-1185">Reference proteome</keyword>
<dbReference type="InterPro" id="IPR006070">
    <property type="entry name" value="Sua5-like_dom"/>
</dbReference>
<dbReference type="KEGG" id="csee:C10C_0241"/>
<dbReference type="GO" id="GO:0000049">
    <property type="term" value="F:tRNA binding"/>
    <property type="evidence" value="ECO:0007669"/>
    <property type="project" value="TreeGrafter"/>
</dbReference>
<dbReference type="PROSITE" id="PS51163">
    <property type="entry name" value="YRDC"/>
    <property type="match status" value="1"/>
</dbReference>
<reference evidence="14" key="1">
    <citation type="submission" date="2017-11" db="EMBL/GenBank/DDBJ databases">
        <authorList>
            <person name="Seth-Smith MB H."/>
        </authorList>
    </citation>
    <scope>NUCLEOTIDE SEQUENCE [LARGE SCALE GENOMIC DNA]</scope>
</reference>
<evidence type="ECO:0000313" key="14">
    <source>
        <dbReference type="Proteomes" id="UP000244926"/>
    </source>
</evidence>
<keyword evidence="6" id="KW-0819">tRNA processing</keyword>
<dbReference type="Pfam" id="PF01300">
    <property type="entry name" value="Sua5_yciO_yrdC"/>
    <property type="match status" value="1"/>
</dbReference>
<evidence type="ECO:0000259" key="12">
    <source>
        <dbReference type="PROSITE" id="PS51163"/>
    </source>
</evidence>
<organism evidence="13 14">
    <name type="scientific">Chlamydia serpentis</name>
    <dbReference type="NCBI Taxonomy" id="1967782"/>
    <lineage>
        <taxon>Bacteria</taxon>
        <taxon>Pseudomonadati</taxon>
        <taxon>Chlamydiota</taxon>
        <taxon>Chlamydiia</taxon>
        <taxon>Chlamydiales</taxon>
        <taxon>Chlamydiaceae</taxon>
        <taxon>Chlamydia/Chlamydophila group</taxon>
        <taxon>Chlamydia</taxon>
    </lineage>
</organism>
<dbReference type="GO" id="GO:0061710">
    <property type="term" value="F:L-threonylcarbamoyladenylate synthase"/>
    <property type="evidence" value="ECO:0007669"/>
    <property type="project" value="UniProtKB-EC"/>
</dbReference>
<dbReference type="PANTHER" id="PTHR17490:SF16">
    <property type="entry name" value="THREONYLCARBAMOYL-AMP SYNTHASE"/>
    <property type="match status" value="1"/>
</dbReference>
<keyword evidence="9" id="KW-0067">ATP-binding</keyword>
<evidence type="ECO:0000256" key="5">
    <source>
        <dbReference type="ARBA" id="ARBA00022679"/>
    </source>
</evidence>
<dbReference type="InterPro" id="IPR050156">
    <property type="entry name" value="TC-AMP_synthase_SUA5"/>
</dbReference>
<dbReference type="GO" id="GO:0005737">
    <property type="term" value="C:cytoplasm"/>
    <property type="evidence" value="ECO:0007669"/>
    <property type="project" value="UniProtKB-SubCell"/>
</dbReference>
<evidence type="ECO:0000256" key="7">
    <source>
        <dbReference type="ARBA" id="ARBA00022695"/>
    </source>
</evidence>
<evidence type="ECO:0000256" key="2">
    <source>
        <dbReference type="ARBA" id="ARBA00007663"/>
    </source>
</evidence>
<dbReference type="EMBL" id="LT993738">
    <property type="protein sequence ID" value="SPN73415.1"/>
    <property type="molecule type" value="Genomic_DNA"/>
</dbReference>
<proteinExistence type="inferred from homology"/>
<keyword evidence="5" id="KW-0808">Transferase</keyword>
<dbReference type="EC" id="2.7.7.87" evidence="3"/>
<dbReference type="SUPFAM" id="SSF55821">
    <property type="entry name" value="YrdC/RibB"/>
    <property type="match status" value="1"/>
</dbReference>
<evidence type="ECO:0000256" key="4">
    <source>
        <dbReference type="ARBA" id="ARBA00022490"/>
    </source>
</evidence>
<dbReference type="InterPro" id="IPR017945">
    <property type="entry name" value="DHBP_synth_RibB-like_a/b_dom"/>
</dbReference>
<feature type="domain" description="YrdC-like" evidence="12">
    <location>
        <begin position="9"/>
        <end position="187"/>
    </location>
</feature>
<accession>A0A2R8FAH5</accession>
<evidence type="ECO:0000256" key="3">
    <source>
        <dbReference type="ARBA" id="ARBA00012584"/>
    </source>
</evidence>